<gene>
    <name evidence="1" type="primary">CK1G</name>
    <name evidence="1" type="ORF">BRAFLDRAFT_90737</name>
</gene>
<dbReference type="EMBL" id="GG666480">
    <property type="protein sequence ID" value="EEN65890.1"/>
    <property type="molecule type" value="Genomic_DNA"/>
</dbReference>
<proteinExistence type="predicted"/>
<reference evidence="1" key="1">
    <citation type="journal article" date="2008" name="Nature">
        <title>The amphioxus genome and the evolution of the chordate karyotype.</title>
        <authorList>
            <consortium name="US DOE Joint Genome Institute (JGI-PGF)"/>
            <person name="Putnam N.H."/>
            <person name="Butts T."/>
            <person name="Ferrier D.E.K."/>
            <person name="Furlong R.F."/>
            <person name="Hellsten U."/>
            <person name="Kawashima T."/>
            <person name="Robinson-Rechavi M."/>
            <person name="Shoguchi E."/>
            <person name="Terry A."/>
            <person name="Yu J.-K."/>
            <person name="Benito-Gutierrez E.L."/>
            <person name="Dubchak I."/>
            <person name="Garcia-Fernandez J."/>
            <person name="Gibson-Brown J.J."/>
            <person name="Grigoriev I.V."/>
            <person name="Horton A.C."/>
            <person name="de Jong P.J."/>
            <person name="Jurka J."/>
            <person name="Kapitonov V.V."/>
            <person name="Kohara Y."/>
            <person name="Kuroki Y."/>
            <person name="Lindquist E."/>
            <person name="Lucas S."/>
            <person name="Osoegawa K."/>
            <person name="Pennacchio L.A."/>
            <person name="Salamov A.A."/>
            <person name="Satou Y."/>
            <person name="Sauka-Spengler T."/>
            <person name="Schmutz J."/>
            <person name="Shin-I T."/>
            <person name="Toyoda A."/>
            <person name="Bronner-Fraser M."/>
            <person name="Fujiyama A."/>
            <person name="Holland L.Z."/>
            <person name="Holland P.W.H."/>
            <person name="Satoh N."/>
            <person name="Rokhsar D.S."/>
        </authorList>
    </citation>
    <scope>NUCLEOTIDE SEQUENCE [LARGE SCALE GENOMIC DNA]</scope>
    <source>
        <strain evidence="1">S238N-H82</strain>
        <tissue evidence="1">Testes</tissue>
    </source>
</reference>
<name>C3Y200_BRAFL</name>
<dbReference type="InParanoid" id="C3Y200"/>
<dbReference type="AlphaFoldDB" id="C3Y200"/>
<evidence type="ECO:0000313" key="1">
    <source>
        <dbReference type="EMBL" id="EEN65890.1"/>
    </source>
</evidence>
<sequence length="172" mass="19400">MQKLPLVAICQLRFTSLRLEADKRPKLKVRRFAEHLQVCLYHPSARALRDVIPPMRATPTRIPQSILAGGGDYDYWDIGVRKIVAGKMRSCWQVMDVDPGVTRGAGTAEMEVVRPQAHPIYVRSYRIPLIYCSITYEYIRDCGAVQPRCGRTAVRTGLAQRAEKGLSESCHS</sequence>
<protein>
    <submittedName>
        <fullName evidence="1">Uncharacterized protein</fullName>
    </submittedName>
</protein>
<accession>C3Y200</accession>
<organism evidence="1">
    <name type="scientific">Branchiostoma floridae</name>
    <name type="common">Florida lancelet</name>
    <name type="synonym">Amphioxus</name>
    <dbReference type="NCBI Taxonomy" id="7739"/>
    <lineage>
        <taxon>Eukaryota</taxon>
        <taxon>Metazoa</taxon>
        <taxon>Chordata</taxon>
        <taxon>Cephalochordata</taxon>
        <taxon>Leptocardii</taxon>
        <taxon>Amphioxiformes</taxon>
        <taxon>Branchiostomatidae</taxon>
        <taxon>Branchiostoma</taxon>
    </lineage>
</organism>